<evidence type="ECO:0000313" key="4">
    <source>
        <dbReference type="Proteomes" id="UP000316727"/>
    </source>
</evidence>
<dbReference type="Pfam" id="PF13715">
    <property type="entry name" value="CarbopepD_reg_2"/>
    <property type="match status" value="1"/>
</dbReference>
<reference evidence="3 4" key="1">
    <citation type="submission" date="2019-06" db="EMBL/GenBank/DDBJ databases">
        <title>A novel bacterium of genus Pontibacter, isolated from marine sediment.</title>
        <authorList>
            <person name="Huang H."/>
            <person name="Mo K."/>
            <person name="Hu Y."/>
        </authorList>
    </citation>
    <scope>NUCLEOTIDE SEQUENCE [LARGE SCALE GENOMIC DNA]</scope>
    <source>
        <strain evidence="3 4">HB172049</strain>
    </source>
</reference>
<evidence type="ECO:0000256" key="1">
    <source>
        <dbReference type="SAM" id="MobiDB-lite"/>
    </source>
</evidence>
<dbReference type="InterPro" id="IPR008969">
    <property type="entry name" value="CarboxyPept-like_regulatory"/>
</dbReference>
<evidence type="ECO:0000256" key="2">
    <source>
        <dbReference type="SAM" id="SignalP"/>
    </source>
</evidence>
<dbReference type="OrthoDB" id="978882at2"/>
<dbReference type="RefSeq" id="WP_140621706.1">
    <property type="nucleotide sequence ID" value="NZ_VFRQ01000005.1"/>
</dbReference>
<name>A0A501WA37_9BACT</name>
<dbReference type="SUPFAM" id="SSF49464">
    <property type="entry name" value="Carboxypeptidase regulatory domain-like"/>
    <property type="match status" value="1"/>
</dbReference>
<sequence>MLKHPLLYVLMLVLLFCSLPSVAQKSIRISGTVLQQDRTTPIPGATIVKINTSMGVVSDEQGKFKIDVAQSDTLMIRALGFKPLLYLPKALPVSELRVNIVLQEDSVMLGEVEVTSRPSKEMIDRALRNMKREQTSQTQNPNYVPGFEPAPPAPAPPPTIMSPMSLMYDLFSSEGKQKRVLQELLLKQELEQKKKEQDDYNRFFKDNTGYE</sequence>
<dbReference type="EMBL" id="VFRQ01000005">
    <property type="protein sequence ID" value="TPE44081.1"/>
    <property type="molecule type" value="Genomic_DNA"/>
</dbReference>
<comment type="caution">
    <text evidence="3">The sequence shown here is derived from an EMBL/GenBank/DDBJ whole genome shotgun (WGS) entry which is preliminary data.</text>
</comment>
<feature type="compositionally biased region" description="Basic and acidic residues" evidence="1">
    <location>
        <begin position="192"/>
        <end position="205"/>
    </location>
</feature>
<proteinExistence type="predicted"/>
<dbReference type="Gene3D" id="2.60.40.1120">
    <property type="entry name" value="Carboxypeptidase-like, regulatory domain"/>
    <property type="match status" value="1"/>
</dbReference>
<feature type="chain" id="PRO_5021383688" description="Carboxypeptidase-like regulatory domain-containing protein" evidence="2">
    <location>
        <begin position="24"/>
        <end position="211"/>
    </location>
</feature>
<protein>
    <recommendedName>
        <fullName evidence="5">Carboxypeptidase-like regulatory domain-containing protein</fullName>
    </recommendedName>
</protein>
<dbReference type="Proteomes" id="UP000316727">
    <property type="component" value="Unassembled WGS sequence"/>
</dbReference>
<organism evidence="3 4">
    <name type="scientific">Pontibacter mangrovi</name>
    <dbReference type="NCBI Taxonomy" id="2589816"/>
    <lineage>
        <taxon>Bacteria</taxon>
        <taxon>Pseudomonadati</taxon>
        <taxon>Bacteroidota</taxon>
        <taxon>Cytophagia</taxon>
        <taxon>Cytophagales</taxon>
        <taxon>Hymenobacteraceae</taxon>
        <taxon>Pontibacter</taxon>
    </lineage>
</organism>
<evidence type="ECO:0000313" key="3">
    <source>
        <dbReference type="EMBL" id="TPE44081.1"/>
    </source>
</evidence>
<feature type="region of interest" description="Disordered" evidence="1">
    <location>
        <begin position="192"/>
        <end position="211"/>
    </location>
</feature>
<accession>A0A501WA37</accession>
<dbReference type="AlphaFoldDB" id="A0A501WA37"/>
<feature type="signal peptide" evidence="2">
    <location>
        <begin position="1"/>
        <end position="23"/>
    </location>
</feature>
<keyword evidence="4" id="KW-1185">Reference proteome</keyword>
<keyword evidence="2" id="KW-0732">Signal</keyword>
<gene>
    <name evidence="3" type="ORF">FJM65_11735</name>
</gene>
<evidence type="ECO:0008006" key="5">
    <source>
        <dbReference type="Google" id="ProtNLM"/>
    </source>
</evidence>